<evidence type="ECO:0000259" key="8">
    <source>
        <dbReference type="PROSITE" id="PS50968"/>
    </source>
</evidence>
<dbReference type="FunFam" id="3.30.559.10:FF:000007">
    <property type="entry name" value="Dihydrolipoamide acetyltransferase component of pyruvate dehydrogenase complex"/>
    <property type="match status" value="1"/>
</dbReference>
<dbReference type="InterPro" id="IPR023213">
    <property type="entry name" value="CAT-like_dom_sf"/>
</dbReference>
<evidence type="ECO:0000256" key="5">
    <source>
        <dbReference type="ARBA" id="ARBA00023315"/>
    </source>
</evidence>
<reference evidence="10 11" key="1">
    <citation type="journal article" date="2012" name="ISME J.">
        <title>Nitrification expanded: discovery, physiology and genomics of a nitrite-oxidizing bacterium from the phylum Chloroflexi.</title>
        <authorList>
            <person name="Sorokin D.Y."/>
            <person name="Lucker S."/>
            <person name="Vejmelkova D."/>
            <person name="Kostrikina N.A."/>
            <person name="Kleerebezem R."/>
            <person name="Rijpstra W.I."/>
            <person name="Damste J.S."/>
            <person name="Le Paslier D."/>
            <person name="Muyzer G."/>
            <person name="Wagner M."/>
            <person name="van Loosdrecht M.C."/>
            <person name="Daims H."/>
        </authorList>
    </citation>
    <scope>NUCLEOTIDE SEQUENCE [LARGE SCALE GENOMIC DNA]</scope>
    <source>
        <strain evidence="11">none</strain>
    </source>
</reference>
<dbReference type="OrthoDB" id="9805770at2"/>
<dbReference type="GO" id="GO:0006086">
    <property type="term" value="P:pyruvate decarboxylation to acetyl-CoA"/>
    <property type="evidence" value="ECO:0007669"/>
    <property type="project" value="InterPro"/>
</dbReference>
<dbReference type="AlphaFoldDB" id="I4EE72"/>
<dbReference type="GO" id="GO:0045254">
    <property type="term" value="C:pyruvate dehydrogenase complex"/>
    <property type="evidence" value="ECO:0007669"/>
    <property type="project" value="InterPro"/>
</dbReference>
<dbReference type="RefSeq" id="WP_008475611.1">
    <property type="nucleotide sequence ID" value="NZ_CAGS01000084.1"/>
</dbReference>
<dbReference type="InterPro" id="IPR000089">
    <property type="entry name" value="Biotin_lipoyl"/>
</dbReference>
<comment type="cofactor">
    <cofactor evidence="1 6">
        <name>(R)-lipoate</name>
        <dbReference type="ChEBI" id="CHEBI:83088"/>
    </cofactor>
</comment>
<dbReference type="Pfam" id="PF00364">
    <property type="entry name" value="Biotin_lipoyl"/>
    <property type="match status" value="1"/>
</dbReference>
<evidence type="ECO:0000259" key="9">
    <source>
        <dbReference type="PROSITE" id="PS51826"/>
    </source>
</evidence>
<keyword evidence="10" id="KW-0670">Pyruvate</keyword>
<accession>I4EE72</accession>
<dbReference type="CDD" id="cd06849">
    <property type="entry name" value="lipoyl_domain"/>
    <property type="match status" value="1"/>
</dbReference>
<feature type="region of interest" description="Disordered" evidence="7">
    <location>
        <begin position="81"/>
        <end position="119"/>
    </location>
</feature>
<comment type="similarity">
    <text evidence="2 6">Belongs to the 2-oxoacid dehydrogenase family.</text>
</comment>
<evidence type="ECO:0000256" key="3">
    <source>
        <dbReference type="ARBA" id="ARBA00022679"/>
    </source>
</evidence>
<proteinExistence type="inferred from homology"/>
<dbReference type="PROSITE" id="PS00189">
    <property type="entry name" value="LIPOYL"/>
    <property type="match status" value="1"/>
</dbReference>
<dbReference type="InterPro" id="IPR003016">
    <property type="entry name" value="2-oxoA_DH_lipoyl-BS"/>
</dbReference>
<keyword evidence="4 6" id="KW-0450">Lipoyl</keyword>
<dbReference type="PROSITE" id="PS51826">
    <property type="entry name" value="PSBD"/>
    <property type="match status" value="1"/>
</dbReference>
<keyword evidence="3 6" id="KW-0808">Transferase</keyword>
<dbReference type="PROSITE" id="PS50968">
    <property type="entry name" value="BIOTINYL_LIPOYL"/>
    <property type="match status" value="1"/>
</dbReference>
<feature type="compositionally biased region" description="Low complexity" evidence="7">
    <location>
        <begin position="88"/>
        <end position="119"/>
    </location>
</feature>
<dbReference type="Gene3D" id="2.40.50.100">
    <property type="match status" value="1"/>
</dbReference>
<sequence>MAKTVVMPQMGYDMDAGTLLRWLKQEGETIDRGEPIAEIETDKVNLEIEAFDGGVVHKHLVTEGETVPVGQPIAIIGEPGEVIDEPSKPAAAEAATSQASKPAAPAATNGTGTTTTLDGTTDQVFERAPGERVRASPLVKRLAAEHGIDLHAIRGTGPGGRIVKADILPHVGRPAATPVPPAPAPAAPEVGRVAPVTQVAPAPAPTATPFTSPASETRDLTRIRKTIARRMSESFQQAPHFYITMPIDMGKALRLREEINEQVEPAQKVSINDLVVKATALALRKFPVLNASFAGESIQIHQRIDISIAVAIEEGLISPFIPDTDHKPLGAIAEASKDLIERARHGGLKPEEYQGGTFTISNLGMYGIESFSAIINPPQVAILAVGGITKEPVYQDGQFVPADIMRVTISADHRVTDGAEAARFLTELKHLLEQPMLLVVN</sequence>
<dbReference type="SUPFAM" id="SSF52777">
    <property type="entry name" value="CoA-dependent acyltransferases"/>
    <property type="match status" value="1"/>
</dbReference>
<evidence type="ECO:0000313" key="11">
    <source>
        <dbReference type="Proteomes" id="UP000004221"/>
    </source>
</evidence>
<evidence type="ECO:0000256" key="7">
    <source>
        <dbReference type="SAM" id="MobiDB-lite"/>
    </source>
</evidence>
<protein>
    <recommendedName>
        <fullName evidence="6">Dihydrolipoamide acetyltransferase component of pyruvate dehydrogenase complex</fullName>
        <ecNumber evidence="6">2.3.1.-</ecNumber>
    </recommendedName>
</protein>
<keyword evidence="11" id="KW-1185">Reference proteome</keyword>
<dbReference type="PANTHER" id="PTHR23151:SF90">
    <property type="entry name" value="DIHYDROLIPOYLLYSINE-RESIDUE ACETYLTRANSFERASE COMPONENT OF PYRUVATE DEHYDROGENASE COMPLEX, MITOCHONDRIAL-RELATED"/>
    <property type="match status" value="1"/>
</dbReference>
<comment type="caution">
    <text evidence="10">The sequence shown here is derived from an EMBL/GenBank/DDBJ whole genome shotgun (WGS) entry which is preliminary data.</text>
</comment>
<organism evidence="10 11">
    <name type="scientific">Nitrolancea hollandica Lb</name>
    <dbReference type="NCBI Taxonomy" id="1129897"/>
    <lineage>
        <taxon>Bacteria</taxon>
        <taxon>Pseudomonadati</taxon>
        <taxon>Thermomicrobiota</taxon>
        <taxon>Thermomicrobia</taxon>
        <taxon>Sphaerobacterales</taxon>
        <taxon>Sphaerobacterineae</taxon>
        <taxon>Sphaerobacteraceae</taxon>
        <taxon>Nitrolancea</taxon>
    </lineage>
</organism>
<dbReference type="InterPro" id="IPR045257">
    <property type="entry name" value="E2/Pdx1"/>
</dbReference>
<dbReference type="EMBL" id="CAGS01000084">
    <property type="protein sequence ID" value="CCF82984.1"/>
    <property type="molecule type" value="Genomic_DNA"/>
</dbReference>
<evidence type="ECO:0000256" key="4">
    <source>
        <dbReference type="ARBA" id="ARBA00022823"/>
    </source>
</evidence>
<evidence type="ECO:0000256" key="1">
    <source>
        <dbReference type="ARBA" id="ARBA00001938"/>
    </source>
</evidence>
<dbReference type="InterPro" id="IPR001078">
    <property type="entry name" value="2-oxoacid_DH_actylTfrase"/>
</dbReference>
<dbReference type="SUPFAM" id="SSF47005">
    <property type="entry name" value="Peripheral subunit-binding domain of 2-oxo acid dehydrogenase complex"/>
    <property type="match status" value="1"/>
</dbReference>
<dbReference type="SUPFAM" id="SSF51230">
    <property type="entry name" value="Single hybrid motif"/>
    <property type="match status" value="1"/>
</dbReference>
<evidence type="ECO:0000256" key="6">
    <source>
        <dbReference type="RuleBase" id="RU003423"/>
    </source>
</evidence>
<gene>
    <name evidence="10" type="primary">pdhC</name>
    <name evidence="10" type="ORF">NITHO_1740009</name>
</gene>
<dbReference type="GO" id="GO:0016746">
    <property type="term" value="F:acyltransferase activity"/>
    <property type="evidence" value="ECO:0007669"/>
    <property type="project" value="UniProtKB-KW"/>
</dbReference>
<feature type="domain" description="Lipoyl-binding" evidence="8">
    <location>
        <begin position="2"/>
        <end position="77"/>
    </location>
</feature>
<dbReference type="InterPro" id="IPR011053">
    <property type="entry name" value="Single_hybrid_motif"/>
</dbReference>
<evidence type="ECO:0000256" key="2">
    <source>
        <dbReference type="ARBA" id="ARBA00007317"/>
    </source>
</evidence>
<dbReference type="InterPro" id="IPR004167">
    <property type="entry name" value="PSBD"/>
</dbReference>
<dbReference type="Pfam" id="PF00198">
    <property type="entry name" value="2-oxoacid_dh"/>
    <property type="match status" value="1"/>
</dbReference>
<dbReference type="Gene3D" id="4.10.320.10">
    <property type="entry name" value="E3-binding domain"/>
    <property type="match status" value="1"/>
</dbReference>
<dbReference type="PANTHER" id="PTHR23151">
    <property type="entry name" value="DIHYDROLIPOAMIDE ACETYL/SUCCINYL-TRANSFERASE-RELATED"/>
    <property type="match status" value="1"/>
</dbReference>
<dbReference type="InterPro" id="IPR036625">
    <property type="entry name" value="E3-bd_dom_sf"/>
</dbReference>
<dbReference type="EC" id="2.3.1.-" evidence="6"/>
<dbReference type="Proteomes" id="UP000004221">
    <property type="component" value="Unassembled WGS sequence"/>
</dbReference>
<dbReference type="Pfam" id="PF02817">
    <property type="entry name" value="E3_binding"/>
    <property type="match status" value="1"/>
</dbReference>
<feature type="domain" description="Peripheral subunit-binding (PSBD)" evidence="9">
    <location>
        <begin position="134"/>
        <end position="171"/>
    </location>
</feature>
<name>I4EE72_9BACT</name>
<dbReference type="Gene3D" id="3.30.559.10">
    <property type="entry name" value="Chloramphenicol acetyltransferase-like domain"/>
    <property type="match status" value="1"/>
</dbReference>
<keyword evidence="5 6" id="KW-0012">Acyltransferase</keyword>
<evidence type="ECO:0000313" key="10">
    <source>
        <dbReference type="EMBL" id="CCF82984.1"/>
    </source>
</evidence>